<dbReference type="InterPro" id="IPR005119">
    <property type="entry name" value="LysR_subst-bd"/>
</dbReference>
<evidence type="ECO:0000313" key="6">
    <source>
        <dbReference type="EMBL" id="MFC7409647.1"/>
    </source>
</evidence>
<comment type="caution">
    <text evidence="6">The sequence shown here is derived from an EMBL/GenBank/DDBJ whole genome shotgun (WGS) entry which is preliminary data.</text>
</comment>
<dbReference type="InterPro" id="IPR036390">
    <property type="entry name" value="WH_DNA-bd_sf"/>
</dbReference>
<gene>
    <name evidence="6" type="ORF">ACFQPB_12320</name>
</gene>
<dbReference type="Gene3D" id="3.40.190.10">
    <property type="entry name" value="Periplasmic binding protein-like II"/>
    <property type="match status" value="2"/>
</dbReference>
<feature type="domain" description="HTH lysR-type" evidence="5">
    <location>
        <begin position="8"/>
        <end position="65"/>
    </location>
</feature>
<keyword evidence="3" id="KW-0238">DNA-binding</keyword>
<dbReference type="EMBL" id="JBHTCA010000007">
    <property type="protein sequence ID" value="MFC7409647.1"/>
    <property type="molecule type" value="Genomic_DNA"/>
</dbReference>
<evidence type="ECO:0000313" key="7">
    <source>
        <dbReference type="Proteomes" id="UP001596501"/>
    </source>
</evidence>
<dbReference type="Gene3D" id="1.10.10.10">
    <property type="entry name" value="Winged helix-like DNA-binding domain superfamily/Winged helix DNA-binding domain"/>
    <property type="match status" value="1"/>
</dbReference>
<name>A0ABW2QKV9_9BURK</name>
<evidence type="ECO:0000256" key="2">
    <source>
        <dbReference type="ARBA" id="ARBA00023015"/>
    </source>
</evidence>
<evidence type="ECO:0000256" key="4">
    <source>
        <dbReference type="ARBA" id="ARBA00023163"/>
    </source>
</evidence>
<dbReference type="Pfam" id="PF00126">
    <property type="entry name" value="HTH_1"/>
    <property type="match status" value="1"/>
</dbReference>
<dbReference type="InterPro" id="IPR000847">
    <property type="entry name" value="LysR_HTH_N"/>
</dbReference>
<organism evidence="6 7">
    <name type="scientific">Hydrogenophaga atypica</name>
    <dbReference type="NCBI Taxonomy" id="249409"/>
    <lineage>
        <taxon>Bacteria</taxon>
        <taxon>Pseudomonadati</taxon>
        <taxon>Pseudomonadota</taxon>
        <taxon>Betaproteobacteria</taxon>
        <taxon>Burkholderiales</taxon>
        <taxon>Comamonadaceae</taxon>
        <taxon>Hydrogenophaga</taxon>
    </lineage>
</organism>
<dbReference type="RefSeq" id="WP_382223625.1">
    <property type="nucleotide sequence ID" value="NZ_JBHTCA010000007.1"/>
</dbReference>
<dbReference type="SUPFAM" id="SSF53850">
    <property type="entry name" value="Periplasmic binding protein-like II"/>
    <property type="match status" value="1"/>
</dbReference>
<dbReference type="PRINTS" id="PR00039">
    <property type="entry name" value="HTHLYSR"/>
</dbReference>
<sequence>MSRTNDPLDTYLLRVLVALLSERNLTRVATRMNQSQPAISAALRKLREVFHDELLVRSGNSMVTTPRGEEILASARVALASIDGLFARAQVFEPGTSTQFFKIGCPDYLATVFLSAVSRVMRRDAPGTRLMVHPLGPGYDFEQALADGELDVVIGNWPEPPESLHIAPLLEDDIVCLMAANHPLAREPMTRDQYLRAPHVVPLSYSSTHRGVIDRHLASLRLTRNARVVVPFFSMAPHLLPGTDLIFTISRHFAEHYAGILPLVVVSCPIDYPRMQFYQIWHSRNQQSDAQRWLRGLLHNVAVQVLKGGAERHGREPAERA</sequence>
<evidence type="ECO:0000256" key="1">
    <source>
        <dbReference type="ARBA" id="ARBA00009437"/>
    </source>
</evidence>
<evidence type="ECO:0000259" key="5">
    <source>
        <dbReference type="PROSITE" id="PS50931"/>
    </source>
</evidence>
<protein>
    <submittedName>
        <fullName evidence="6">LysR family transcriptional regulator</fullName>
    </submittedName>
</protein>
<dbReference type="InterPro" id="IPR036388">
    <property type="entry name" value="WH-like_DNA-bd_sf"/>
</dbReference>
<dbReference type="SUPFAM" id="SSF46785">
    <property type="entry name" value="Winged helix' DNA-binding domain"/>
    <property type="match status" value="1"/>
</dbReference>
<dbReference type="InterPro" id="IPR050389">
    <property type="entry name" value="LysR-type_TF"/>
</dbReference>
<evidence type="ECO:0000256" key="3">
    <source>
        <dbReference type="ARBA" id="ARBA00023125"/>
    </source>
</evidence>
<dbReference type="PANTHER" id="PTHR30118">
    <property type="entry name" value="HTH-TYPE TRANSCRIPTIONAL REGULATOR LEUO-RELATED"/>
    <property type="match status" value="1"/>
</dbReference>
<keyword evidence="4" id="KW-0804">Transcription</keyword>
<accession>A0ABW2QKV9</accession>
<dbReference type="Proteomes" id="UP001596501">
    <property type="component" value="Unassembled WGS sequence"/>
</dbReference>
<reference evidence="7" key="1">
    <citation type="journal article" date="2019" name="Int. J. Syst. Evol. Microbiol.">
        <title>The Global Catalogue of Microorganisms (GCM) 10K type strain sequencing project: providing services to taxonomists for standard genome sequencing and annotation.</title>
        <authorList>
            <consortium name="The Broad Institute Genomics Platform"/>
            <consortium name="The Broad Institute Genome Sequencing Center for Infectious Disease"/>
            <person name="Wu L."/>
            <person name="Ma J."/>
        </authorList>
    </citation>
    <scope>NUCLEOTIDE SEQUENCE [LARGE SCALE GENOMIC DNA]</scope>
    <source>
        <strain evidence="7">CGMCC 1.12371</strain>
    </source>
</reference>
<proteinExistence type="inferred from homology"/>
<dbReference type="PANTHER" id="PTHR30118:SF15">
    <property type="entry name" value="TRANSCRIPTIONAL REGULATORY PROTEIN"/>
    <property type="match status" value="1"/>
</dbReference>
<dbReference type="PROSITE" id="PS50931">
    <property type="entry name" value="HTH_LYSR"/>
    <property type="match status" value="1"/>
</dbReference>
<comment type="similarity">
    <text evidence="1">Belongs to the LysR transcriptional regulatory family.</text>
</comment>
<keyword evidence="2" id="KW-0805">Transcription regulation</keyword>
<dbReference type="Pfam" id="PF03466">
    <property type="entry name" value="LysR_substrate"/>
    <property type="match status" value="1"/>
</dbReference>
<keyword evidence="7" id="KW-1185">Reference proteome</keyword>